<dbReference type="OrthoDB" id="5595109at2759"/>
<dbReference type="Gene3D" id="3.40.50.12710">
    <property type="match status" value="1"/>
</dbReference>
<dbReference type="AlphaFoldDB" id="A0A8H7QG48"/>
<dbReference type="InterPro" id="IPR029063">
    <property type="entry name" value="SAM-dependent_MTases_sf"/>
</dbReference>
<comment type="subcellular location">
    <subcellularLocation>
        <location evidence="1 7">Mitochondrion</location>
    </subcellularLocation>
</comment>
<dbReference type="PANTHER" id="PTHR12049">
    <property type="entry name" value="PROTEIN ARGININE METHYLTRANSFERASE NDUFAF7, MITOCHONDRIAL"/>
    <property type="match status" value="1"/>
</dbReference>
<evidence type="ECO:0000256" key="6">
    <source>
        <dbReference type="ARBA" id="ARBA00048612"/>
    </source>
</evidence>
<evidence type="ECO:0000256" key="7">
    <source>
        <dbReference type="RuleBase" id="RU364114"/>
    </source>
</evidence>
<evidence type="ECO:0000256" key="2">
    <source>
        <dbReference type="ARBA" id="ARBA00005891"/>
    </source>
</evidence>
<dbReference type="Proteomes" id="UP000650833">
    <property type="component" value="Unassembled WGS sequence"/>
</dbReference>
<name>A0A8H7QG48_9FUNG</name>
<dbReference type="EMBL" id="JAEPRC010000873">
    <property type="protein sequence ID" value="KAG2191053.1"/>
    <property type="molecule type" value="Genomic_DNA"/>
</dbReference>
<dbReference type="EC" id="2.1.1.320" evidence="7"/>
<organism evidence="8 9">
    <name type="scientific">Mucor plumbeus</name>
    <dbReference type="NCBI Taxonomy" id="97098"/>
    <lineage>
        <taxon>Eukaryota</taxon>
        <taxon>Fungi</taxon>
        <taxon>Fungi incertae sedis</taxon>
        <taxon>Mucoromycota</taxon>
        <taxon>Mucoromycotina</taxon>
        <taxon>Mucoromycetes</taxon>
        <taxon>Mucorales</taxon>
        <taxon>Mucorineae</taxon>
        <taxon>Mucoraceae</taxon>
        <taxon>Mucor</taxon>
    </lineage>
</organism>
<dbReference type="InterPro" id="IPR038375">
    <property type="entry name" value="NDUFAF7_sf"/>
</dbReference>
<accession>A0A8H7QG48</accession>
<evidence type="ECO:0000256" key="5">
    <source>
        <dbReference type="ARBA" id="ARBA00023128"/>
    </source>
</evidence>
<comment type="caution">
    <text evidence="8">The sequence shown here is derived from an EMBL/GenBank/DDBJ whole genome shotgun (WGS) entry which is preliminary data.</text>
</comment>
<proteinExistence type="inferred from homology"/>
<comment type="catalytic activity">
    <reaction evidence="6 7">
        <text>L-arginyl-[protein] + 2 S-adenosyl-L-methionine = N(omega),N(omega)'-dimethyl-L-arginyl-[protein] + 2 S-adenosyl-L-homocysteine + 2 H(+)</text>
        <dbReference type="Rhea" id="RHEA:48108"/>
        <dbReference type="Rhea" id="RHEA-COMP:10532"/>
        <dbReference type="Rhea" id="RHEA-COMP:11992"/>
        <dbReference type="ChEBI" id="CHEBI:15378"/>
        <dbReference type="ChEBI" id="CHEBI:29965"/>
        <dbReference type="ChEBI" id="CHEBI:57856"/>
        <dbReference type="ChEBI" id="CHEBI:59789"/>
        <dbReference type="ChEBI" id="CHEBI:88221"/>
        <dbReference type="EC" id="2.1.1.320"/>
    </reaction>
</comment>
<dbReference type="GO" id="GO:0005739">
    <property type="term" value="C:mitochondrion"/>
    <property type="evidence" value="ECO:0007669"/>
    <property type="project" value="UniProtKB-SubCell"/>
</dbReference>
<dbReference type="GO" id="GO:0032981">
    <property type="term" value="P:mitochondrial respiratory chain complex I assembly"/>
    <property type="evidence" value="ECO:0007669"/>
    <property type="project" value="TreeGrafter"/>
</dbReference>
<keyword evidence="3 7" id="KW-0489">Methyltransferase</keyword>
<comment type="similarity">
    <text evidence="2 7">Belongs to the NDUFAF7 family.</text>
</comment>
<keyword evidence="9" id="KW-1185">Reference proteome</keyword>
<evidence type="ECO:0000256" key="1">
    <source>
        <dbReference type="ARBA" id="ARBA00004173"/>
    </source>
</evidence>
<dbReference type="PANTHER" id="PTHR12049:SF7">
    <property type="entry name" value="PROTEIN ARGININE METHYLTRANSFERASE NDUFAF7, MITOCHONDRIAL"/>
    <property type="match status" value="1"/>
</dbReference>
<dbReference type="GO" id="GO:0035243">
    <property type="term" value="F:protein-arginine omega-N symmetric methyltransferase activity"/>
    <property type="evidence" value="ECO:0007669"/>
    <property type="project" value="UniProtKB-EC"/>
</dbReference>
<gene>
    <name evidence="8" type="ORF">INT46_007825</name>
</gene>
<dbReference type="InterPro" id="IPR003788">
    <property type="entry name" value="NDUFAF7"/>
</dbReference>
<reference evidence="8" key="1">
    <citation type="submission" date="2020-12" db="EMBL/GenBank/DDBJ databases">
        <title>Metabolic potential, ecology and presence of endohyphal bacteria is reflected in genomic diversity of Mucoromycotina.</title>
        <authorList>
            <person name="Muszewska A."/>
            <person name="Okrasinska A."/>
            <person name="Steczkiewicz K."/>
            <person name="Drgas O."/>
            <person name="Orlowska M."/>
            <person name="Perlinska-Lenart U."/>
            <person name="Aleksandrzak-Piekarczyk T."/>
            <person name="Szatraj K."/>
            <person name="Zielenkiewicz U."/>
            <person name="Pilsyk S."/>
            <person name="Malc E."/>
            <person name="Mieczkowski P."/>
            <person name="Kruszewska J.S."/>
            <person name="Biernat P."/>
            <person name="Pawlowska J."/>
        </authorList>
    </citation>
    <scope>NUCLEOTIDE SEQUENCE</scope>
    <source>
        <strain evidence="8">CBS 226.32</strain>
    </source>
</reference>
<evidence type="ECO:0000256" key="3">
    <source>
        <dbReference type="ARBA" id="ARBA00022603"/>
    </source>
</evidence>
<evidence type="ECO:0000256" key="4">
    <source>
        <dbReference type="ARBA" id="ARBA00022679"/>
    </source>
</evidence>
<dbReference type="GO" id="GO:0032259">
    <property type="term" value="P:methylation"/>
    <property type="evidence" value="ECO:0007669"/>
    <property type="project" value="UniProtKB-KW"/>
</dbReference>
<feature type="non-terminal residue" evidence="8">
    <location>
        <position position="1"/>
    </location>
</feature>
<dbReference type="Pfam" id="PF02636">
    <property type="entry name" value="Methyltransf_28"/>
    <property type="match status" value="1"/>
</dbReference>
<keyword evidence="5 7" id="KW-0496">Mitochondrion</keyword>
<dbReference type="SUPFAM" id="SSF53335">
    <property type="entry name" value="S-adenosyl-L-methionine-dependent methyltransferases"/>
    <property type="match status" value="1"/>
</dbReference>
<evidence type="ECO:0000313" key="8">
    <source>
        <dbReference type="EMBL" id="KAG2191053.1"/>
    </source>
</evidence>
<sequence length="456" mass="51436">AHFRIISINADVFFFTPHNMLRILRPTVSSKIHFYRLYSTATANGSNIIKKEPLSPLGKHLHDSIKVTGPLTVSHFMRQVLVNPLSGYYMLGDVFGTQGDFVTSPEISQVFGEASLCGVWYLTEWMRLGQPQKTQIIEFGPGRGTLMSDMLRTLSQFPQFYKTLTDVHFIEASPGLRKMQRAALVIGSEERDVIRVEGNKDEAPIETITREDGVKVSWHDGIEVVPDQWSFIMAHEFFDALPIHSFEKTDKEWRELMVDMDDTDESEHNFRIVKSPNQAAMTATLLSDKKFESYKDGDRVDISPDCWGIMDKIAKYLDKNGGTGLAIDYGQDYVQGDTLRAIKDHKIIHPMCDPGTADLSADVDFSFLKQAITNGSDITAYGPITQKDFLQSLGIQARIENLFRNAKTSAARKSLLDGAERLMDPEAMGRIYKVLAFANDKNTEKKNEPVGFEKHH</sequence>
<keyword evidence="4 7" id="KW-0808">Transferase</keyword>
<evidence type="ECO:0000313" key="9">
    <source>
        <dbReference type="Proteomes" id="UP000650833"/>
    </source>
</evidence>
<comment type="function">
    <text evidence="7">Arginine methyltransferase involved in the assembly or stability of mitochondrial NADH:ubiquinone oxidoreductase complex (complex I).</text>
</comment>
<protein>
    <recommendedName>
        <fullName evidence="7">Protein arginine methyltransferase NDUFAF7</fullName>
        <ecNumber evidence="7">2.1.1.320</ecNumber>
    </recommendedName>
</protein>